<dbReference type="SUPFAM" id="SSF53795">
    <property type="entry name" value="PEP carboxykinase-like"/>
    <property type="match status" value="1"/>
</dbReference>
<keyword evidence="2" id="KW-0808">Transferase</keyword>
<dbReference type="Proteomes" id="UP000549052">
    <property type="component" value="Unassembled WGS sequence"/>
</dbReference>
<comment type="caution">
    <text evidence="2">The sequence shown here is derived from an EMBL/GenBank/DDBJ whole genome shotgun (WGS) entry which is preliminary data.</text>
</comment>
<dbReference type="GO" id="GO:0006109">
    <property type="term" value="P:regulation of carbohydrate metabolic process"/>
    <property type="evidence" value="ECO:0007669"/>
    <property type="project" value="InterPro"/>
</dbReference>
<dbReference type="GO" id="GO:0000155">
    <property type="term" value="F:phosphorelay sensor kinase activity"/>
    <property type="evidence" value="ECO:0007669"/>
    <property type="project" value="InterPro"/>
</dbReference>
<keyword evidence="3" id="KW-1185">Reference proteome</keyword>
<dbReference type="RefSeq" id="WP_182548435.1">
    <property type="nucleotide sequence ID" value="NZ_JACGXN010000001.1"/>
</dbReference>
<accession>A0A839EK09</accession>
<protein>
    <submittedName>
        <fullName evidence="2">Serine kinase of HPr protein (Carbohydrate metabolism regulator)</fullName>
    </submittedName>
</protein>
<evidence type="ECO:0000313" key="2">
    <source>
        <dbReference type="EMBL" id="MBA8877826.1"/>
    </source>
</evidence>
<feature type="domain" description="HPr kinase/phosphorylase C-terminal" evidence="1">
    <location>
        <begin position="7"/>
        <end position="111"/>
    </location>
</feature>
<dbReference type="Gene3D" id="3.40.50.300">
    <property type="entry name" value="P-loop containing nucleotide triphosphate hydrolases"/>
    <property type="match status" value="1"/>
</dbReference>
<dbReference type="GO" id="GO:0005524">
    <property type="term" value="F:ATP binding"/>
    <property type="evidence" value="ECO:0007669"/>
    <property type="project" value="InterPro"/>
</dbReference>
<name>A0A839EK09_9HYPH</name>
<dbReference type="EMBL" id="JACGXN010000001">
    <property type="protein sequence ID" value="MBA8877826.1"/>
    <property type="molecule type" value="Genomic_DNA"/>
</dbReference>
<dbReference type="InterPro" id="IPR011104">
    <property type="entry name" value="Hpr_kin/Pase_C"/>
</dbReference>
<evidence type="ECO:0000259" key="1">
    <source>
        <dbReference type="Pfam" id="PF07475"/>
    </source>
</evidence>
<proteinExistence type="predicted"/>
<dbReference type="Pfam" id="PF07475">
    <property type="entry name" value="Hpr_kinase_C"/>
    <property type="match status" value="1"/>
</dbReference>
<dbReference type="AlphaFoldDB" id="A0A839EK09"/>
<dbReference type="InterPro" id="IPR027417">
    <property type="entry name" value="P-loop_NTPase"/>
</dbReference>
<sequence length="152" mass="16415">MRDEPDELIHASAVIVGDRGVVIRGGSGSGKSSIVRALMDRAAYKGVFAILVSDDQCHIRDEAGRLLCTAPAALRGGLEVRGSGLHRSDFEERAIIHLVVDLVEPNQSVRFGEDAVTVLHDVAIAHLVLPKLGIDSACRAIEARLFTPQWKK</sequence>
<keyword evidence="2" id="KW-0418">Kinase</keyword>
<reference evidence="2 3" key="1">
    <citation type="submission" date="2020-07" db="EMBL/GenBank/DDBJ databases">
        <title>Genomic Encyclopedia of Type Strains, Phase IV (KMG-V): Genome sequencing to study the core and pangenomes of soil and plant-associated prokaryotes.</title>
        <authorList>
            <person name="Whitman W."/>
        </authorList>
    </citation>
    <scope>NUCLEOTIDE SEQUENCE [LARGE SCALE GENOMIC DNA]</scope>
    <source>
        <strain evidence="2 3">AN3</strain>
    </source>
</reference>
<gene>
    <name evidence="2" type="ORF">FHW16_001508</name>
</gene>
<organism evidence="2 3">
    <name type="scientific">Phyllobacterium myrsinacearum</name>
    <dbReference type="NCBI Taxonomy" id="28101"/>
    <lineage>
        <taxon>Bacteria</taxon>
        <taxon>Pseudomonadati</taxon>
        <taxon>Pseudomonadota</taxon>
        <taxon>Alphaproteobacteria</taxon>
        <taxon>Hyphomicrobiales</taxon>
        <taxon>Phyllobacteriaceae</taxon>
        <taxon>Phyllobacterium</taxon>
    </lineage>
</organism>
<evidence type="ECO:0000313" key="3">
    <source>
        <dbReference type="Proteomes" id="UP000549052"/>
    </source>
</evidence>